<evidence type="ECO:0000313" key="3">
    <source>
        <dbReference type="WBParaSite" id="Csp11.Scaffold628.g7058.t1"/>
    </source>
</evidence>
<feature type="region of interest" description="Disordered" evidence="1">
    <location>
        <begin position="124"/>
        <end position="144"/>
    </location>
</feature>
<protein>
    <submittedName>
        <fullName evidence="3">Doublecortin domain-containing protein</fullName>
    </submittedName>
</protein>
<name>A0A1I7TLC3_9PELO</name>
<organism evidence="2 3">
    <name type="scientific">Caenorhabditis tropicalis</name>
    <dbReference type="NCBI Taxonomy" id="1561998"/>
    <lineage>
        <taxon>Eukaryota</taxon>
        <taxon>Metazoa</taxon>
        <taxon>Ecdysozoa</taxon>
        <taxon>Nematoda</taxon>
        <taxon>Chromadorea</taxon>
        <taxon>Rhabditida</taxon>
        <taxon>Rhabditina</taxon>
        <taxon>Rhabditomorpha</taxon>
        <taxon>Rhabditoidea</taxon>
        <taxon>Rhabditidae</taxon>
        <taxon>Peloderinae</taxon>
        <taxon>Caenorhabditis</taxon>
    </lineage>
</organism>
<accession>A0A1I7TLC3</accession>
<proteinExistence type="predicted"/>
<dbReference type="WBParaSite" id="Csp11.Scaffold628.g7058.t1">
    <property type="protein sequence ID" value="Csp11.Scaffold628.g7058.t1"/>
    <property type="gene ID" value="Csp11.Scaffold628.g7058"/>
</dbReference>
<feature type="compositionally biased region" description="Basic and acidic residues" evidence="1">
    <location>
        <begin position="127"/>
        <end position="144"/>
    </location>
</feature>
<dbReference type="AlphaFoldDB" id="A0A1I7TLC3"/>
<dbReference type="Proteomes" id="UP000095282">
    <property type="component" value="Unplaced"/>
</dbReference>
<sequence>MRRSACHMKTNPNPQLYVKELLPLKEKDGSATSRSILLPTPAAGSRHIQICGGRNSSVDNLKQRASMMLEEDYLYDPVKRSVLALVNPKVFIGILLAEIVNEIKMIPGSNFFLTPKYSRFLVSGEAGDDRQEKPPVDEHPTDKEDMDMMKAGGMSLKNFWNIVSISDYDTNSM</sequence>
<dbReference type="eggNOG" id="KOG0008">
    <property type="taxonomic scope" value="Eukaryota"/>
</dbReference>
<evidence type="ECO:0000256" key="1">
    <source>
        <dbReference type="SAM" id="MobiDB-lite"/>
    </source>
</evidence>
<keyword evidence="2" id="KW-1185">Reference proteome</keyword>
<reference evidence="3" key="1">
    <citation type="submission" date="2016-11" db="UniProtKB">
        <authorList>
            <consortium name="WormBaseParasite"/>
        </authorList>
    </citation>
    <scope>IDENTIFICATION</scope>
</reference>
<dbReference type="STRING" id="1561998.A0A1I7TLC3"/>
<evidence type="ECO:0000313" key="2">
    <source>
        <dbReference type="Proteomes" id="UP000095282"/>
    </source>
</evidence>